<dbReference type="EMBL" id="JAROAV010000057">
    <property type="protein sequence ID" value="MDF8266462.1"/>
    <property type="molecule type" value="Genomic_DNA"/>
</dbReference>
<reference evidence="2 3" key="1">
    <citation type="submission" date="2023-03" db="EMBL/GenBank/DDBJ databases">
        <title>YIM 133296 draft genome.</title>
        <authorList>
            <person name="Xiong L."/>
        </authorList>
    </citation>
    <scope>NUCLEOTIDE SEQUENCE [LARGE SCALE GENOMIC DNA]</scope>
    <source>
        <strain evidence="2 3">YIM 133296</strain>
    </source>
</reference>
<sequence length="48" mass="5354">MSGNVRGWWSGFSKAQQAAMCVAALLVMAAVAYFAYFAYLLLTWPDFE</sequence>
<feature type="transmembrane region" description="Helical" evidence="1">
    <location>
        <begin position="21"/>
        <end position="42"/>
    </location>
</feature>
<evidence type="ECO:0008006" key="4">
    <source>
        <dbReference type="Google" id="ProtNLM"/>
    </source>
</evidence>
<protein>
    <recommendedName>
        <fullName evidence="4">Potassium-transporting ATPase subunit F</fullName>
    </recommendedName>
</protein>
<name>A0ABT6CDH5_9MICO</name>
<evidence type="ECO:0000313" key="2">
    <source>
        <dbReference type="EMBL" id="MDF8266462.1"/>
    </source>
</evidence>
<dbReference type="Proteomes" id="UP001528912">
    <property type="component" value="Unassembled WGS sequence"/>
</dbReference>
<proteinExistence type="predicted"/>
<evidence type="ECO:0000313" key="3">
    <source>
        <dbReference type="Proteomes" id="UP001528912"/>
    </source>
</evidence>
<organism evidence="2 3">
    <name type="scientific">Luteipulveratus flavus</name>
    <dbReference type="NCBI Taxonomy" id="3031728"/>
    <lineage>
        <taxon>Bacteria</taxon>
        <taxon>Bacillati</taxon>
        <taxon>Actinomycetota</taxon>
        <taxon>Actinomycetes</taxon>
        <taxon>Micrococcales</taxon>
        <taxon>Dermacoccaceae</taxon>
        <taxon>Luteipulveratus</taxon>
    </lineage>
</organism>
<keyword evidence="1" id="KW-0812">Transmembrane</keyword>
<comment type="caution">
    <text evidence="2">The sequence shown here is derived from an EMBL/GenBank/DDBJ whole genome shotgun (WGS) entry which is preliminary data.</text>
</comment>
<gene>
    <name evidence="2" type="ORF">P4R38_19605</name>
</gene>
<accession>A0ABT6CDH5</accession>
<keyword evidence="1" id="KW-1133">Transmembrane helix</keyword>
<keyword evidence="1" id="KW-0472">Membrane</keyword>
<dbReference type="RefSeq" id="WP_277193669.1">
    <property type="nucleotide sequence ID" value="NZ_JAROAV010000057.1"/>
</dbReference>
<evidence type="ECO:0000256" key="1">
    <source>
        <dbReference type="SAM" id="Phobius"/>
    </source>
</evidence>
<keyword evidence="3" id="KW-1185">Reference proteome</keyword>